<dbReference type="AlphaFoldDB" id="A0A0F9D6J7"/>
<organism evidence="2">
    <name type="scientific">marine sediment metagenome</name>
    <dbReference type="NCBI Taxonomy" id="412755"/>
    <lineage>
        <taxon>unclassified sequences</taxon>
        <taxon>metagenomes</taxon>
        <taxon>ecological metagenomes</taxon>
    </lineage>
</organism>
<dbReference type="Gene3D" id="3.90.75.20">
    <property type="match status" value="1"/>
</dbReference>
<gene>
    <name evidence="2" type="ORF">LCGC14_2525920</name>
</gene>
<dbReference type="Pfam" id="PF13392">
    <property type="entry name" value="HNH_3"/>
    <property type="match status" value="1"/>
</dbReference>
<dbReference type="InterPro" id="IPR044925">
    <property type="entry name" value="His-Me_finger_sf"/>
</dbReference>
<evidence type="ECO:0000259" key="1">
    <source>
        <dbReference type="Pfam" id="PF13392"/>
    </source>
</evidence>
<protein>
    <recommendedName>
        <fullName evidence="1">HNH nuclease domain-containing protein</fullName>
    </recommendedName>
</protein>
<reference evidence="2" key="1">
    <citation type="journal article" date="2015" name="Nature">
        <title>Complex archaea that bridge the gap between prokaryotes and eukaryotes.</title>
        <authorList>
            <person name="Spang A."/>
            <person name="Saw J.H."/>
            <person name="Jorgensen S.L."/>
            <person name="Zaremba-Niedzwiedzka K."/>
            <person name="Martijn J."/>
            <person name="Lind A.E."/>
            <person name="van Eijk R."/>
            <person name="Schleper C."/>
            <person name="Guy L."/>
            <person name="Ettema T.J."/>
        </authorList>
    </citation>
    <scope>NUCLEOTIDE SEQUENCE</scope>
</reference>
<comment type="caution">
    <text evidence="2">The sequence shown here is derived from an EMBL/GenBank/DDBJ whole genome shotgun (WGS) entry which is preliminary data.</text>
</comment>
<accession>A0A0F9D6J7</accession>
<name>A0A0F9D6J7_9ZZZZ</name>
<sequence>MAGSDGQVYSRTKYKGFGRKEYVDWYPLKGHATGKGYMGITMSHENNRVSKTVHRLICMAFHRVPPFPSSQTRHLDGNGQNNLPSNLQWGTQEENWMDRKAHGRGIEGEKHPMAKLTDFQMKALKWAIETKLVSQHRAARILGMSQAGISAVVHRQSLD</sequence>
<proteinExistence type="predicted"/>
<dbReference type="EMBL" id="LAZR01040860">
    <property type="protein sequence ID" value="KKL13421.1"/>
    <property type="molecule type" value="Genomic_DNA"/>
</dbReference>
<feature type="domain" description="HNH nuclease" evidence="1">
    <location>
        <begin position="52"/>
        <end position="95"/>
    </location>
</feature>
<dbReference type="InterPro" id="IPR003615">
    <property type="entry name" value="HNH_nuc"/>
</dbReference>
<dbReference type="SUPFAM" id="SSF54060">
    <property type="entry name" value="His-Me finger endonucleases"/>
    <property type="match status" value="1"/>
</dbReference>
<evidence type="ECO:0000313" key="2">
    <source>
        <dbReference type="EMBL" id="KKL13421.1"/>
    </source>
</evidence>